<dbReference type="AlphaFoldDB" id="A0A1L9V8L0"/>
<dbReference type="VEuPathDB" id="FungiDB:ASPGLDRAFT_61245"/>
<feature type="region of interest" description="Disordered" evidence="1">
    <location>
        <begin position="419"/>
        <end position="440"/>
    </location>
</feature>
<dbReference type="OrthoDB" id="4161186at2759"/>
<dbReference type="InterPro" id="IPR046797">
    <property type="entry name" value="PDDEXK_12"/>
</dbReference>
<evidence type="ECO:0000259" key="2">
    <source>
        <dbReference type="Pfam" id="PF20516"/>
    </source>
</evidence>
<dbReference type="Pfam" id="PF20516">
    <property type="entry name" value="PDDEXK_12"/>
    <property type="match status" value="1"/>
</dbReference>
<evidence type="ECO:0000256" key="1">
    <source>
        <dbReference type="SAM" id="MobiDB-lite"/>
    </source>
</evidence>
<name>A0A1L9V8L0_ASPGL</name>
<dbReference type="RefSeq" id="XP_022396958.1">
    <property type="nucleotide sequence ID" value="XM_022548465.1"/>
</dbReference>
<dbReference type="STRING" id="1160497.A0A1L9V8L0"/>
<dbReference type="GeneID" id="34464725"/>
<proteinExistence type="predicted"/>
<dbReference type="EMBL" id="KV878912">
    <property type="protein sequence ID" value="OJJ80260.1"/>
    <property type="molecule type" value="Genomic_DNA"/>
</dbReference>
<organism evidence="3 4">
    <name type="scientific">Aspergillus glaucus CBS 516.65</name>
    <dbReference type="NCBI Taxonomy" id="1160497"/>
    <lineage>
        <taxon>Eukaryota</taxon>
        <taxon>Fungi</taxon>
        <taxon>Dikarya</taxon>
        <taxon>Ascomycota</taxon>
        <taxon>Pezizomycotina</taxon>
        <taxon>Eurotiomycetes</taxon>
        <taxon>Eurotiomycetidae</taxon>
        <taxon>Eurotiales</taxon>
        <taxon>Aspergillaceae</taxon>
        <taxon>Aspergillus</taxon>
        <taxon>Aspergillus subgen. Aspergillus</taxon>
    </lineage>
</organism>
<evidence type="ECO:0000313" key="3">
    <source>
        <dbReference type="EMBL" id="OJJ80260.1"/>
    </source>
</evidence>
<reference evidence="4" key="1">
    <citation type="journal article" date="2017" name="Genome Biol.">
        <title>Comparative genomics reveals high biological diversity and specific adaptations in the industrially and medically important fungal genus Aspergillus.</title>
        <authorList>
            <person name="de Vries R.P."/>
            <person name="Riley R."/>
            <person name="Wiebenga A."/>
            <person name="Aguilar-Osorio G."/>
            <person name="Amillis S."/>
            <person name="Uchima C.A."/>
            <person name="Anderluh G."/>
            <person name="Asadollahi M."/>
            <person name="Askin M."/>
            <person name="Barry K."/>
            <person name="Battaglia E."/>
            <person name="Bayram O."/>
            <person name="Benocci T."/>
            <person name="Braus-Stromeyer S.A."/>
            <person name="Caldana C."/>
            <person name="Canovas D."/>
            <person name="Cerqueira G.C."/>
            <person name="Chen F."/>
            <person name="Chen W."/>
            <person name="Choi C."/>
            <person name="Clum A."/>
            <person name="Dos Santos R.A."/>
            <person name="Damasio A.R."/>
            <person name="Diallinas G."/>
            <person name="Emri T."/>
            <person name="Fekete E."/>
            <person name="Flipphi M."/>
            <person name="Freyberg S."/>
            <person name="Gallo A."/>
            <person name="Gournas C."/>
            <person name="Habgood R."/>
            <person name="Hainaut M."/>
            <person name="Harispe M.L."/>
            <person name="Henrissat B."/>
            <person name="Hilden K.S."/>
            <person name="Hope R."/>
            <person name="Hossain A."/>
            <person name="Karabika E."/>
            <person name="Karaffa L."/>
            <person name="Karanyi Z."/>
            <person name="Krasevec N."/>
            <person name="Kuo A."/>
            <person name="Kusch H."/>
            <person name="LaButti K."/>
            <person name="Lagendijk E.L."/>
            <person name="Lapidus A."/>
            <person name="Levasseur A."/>
            <person name="Lindquist E."/>
            <person name="Lipzen A."/>
            <person name="Logrieco A.F."/>
            <person name="MacCabe A."/>
            <person name="Maekelae M.R."/>
            <person name="Malavazi I."/>
            <person name="Melin P."/>
            <person name="Meyer V."/>
            <person name="Mielnichuk N."/>
            <person name="Miskei M."/>
            <person name="Molnar A.P."/>
            <person name="Mule G."/>
            <person name="Ngan C.Y."/>
            <person name="Orejas M."/>
            <person name="Orosz E."/>
            <person name="Ouedraogo J.P."/>
            <person name="Overkamp K.M."/>
            <person name="Park H.-S."/>
            <person name="Perrone G."/>
            <person name="Piumi F."/>
            <person name="Punt P.J."/>
            <person name="Ram A.F."/>
            <person name="Ramon A."/>
            <person name="Rauscher S."/>
            <person name="Record E."/>
            <person name="Riano-Pachon D.M."/>
            <person name="Robert V."/>
            <person name="Roehrig J."/>
            <person name="Ruller R."/>
            <person name="Salamov A."/>
            <person name="Salih N.S."/>
            <person name="Samson R.A."/>
            <person name="Sandor E."/>
            <person name="Sanguinetti M."/>
            <person name="Schuetze T."/>
            <person name="Sepcic K."/>
            <person name="Shelest E."/>
            <person name="Sherlock G."/>
            <person name="Sophianopoulou V."/>
            <person name="Squina F.M."/>
            <person name="Sun H."/>
            <person name="Susca A."/>
            <person name="Todd R.B."/>
            <person name="Tsang A."/>
            <person name="Unkles S.E."/>
            <person name="van de Wiele N."/>
            <person name="van Rossen-Uffink D."/>
            <person name="Oliveira J.V."/>
            <person name="Vesth T.C."/>
            <person name="Visser J."/>
            <person name="Yu J.-H."/>
            <person name="Zhou M."/>
            <person name="Andersen M.R."/>
            <person name="Archer D.B."/>
            <person name="Baker S.E."/>
            <person name="Benoit I."/>
            <person name="Brakhage A.A."/>
            <person name="Braus G.H."/>
            <person name="Fischer R."/>
            <person name="Frisvad J.C."/>
            <person name="Goldman G.H."/>
            <person name="Houbraken J."/>
            <person name="Oakley B."/>
            <person name="Pocsi I."/>
            <person name="Scazzocchio C."/>
            <person name="Seiboth B."/>
            <person name="vanKuyk P.A."/>
            <person name="Wortman J."/>
            <person name="Dyer P.S."/>
            <person name="Grigoriev I.V."/>
        </authorList>
    </citation>
    <scope>NUCLEOTIDE SEQUENCE [LARGE SCALE GENOMIC DNA]</scope>
    <source>
        <strain evidence="4">CBS 516.65</strain>
    </source>
</reference>
<accession>A0A1L9V8L0</accession>
<gene>
    <name evidence="3" type="ORF">ASPGLDRAFT_61245</name>
</gene>
<protein>
    <recommendedName>
        <fullName evidence="2">PD-(D/E)XK nuclease-like domain-containing protein</fullName>
    </recommendedName>
</protein>
<dbReference type="Proteomes" id="UP000184300">
    <property type="component" value="Unassembled WGS sequence"/>
</dbReference>
<evidence type="ECO:0000313" key="4">
    <source>
        <dbReference type="Proteomes" id="UP000184300"/>
    </source>
</evidence>
<feature type="domain" description="PD-(D/E)XK nuclease-like" evidence="2">
    <location>
        <begin position="88"/>
        <end position="323"/>
    </location>
</feature>
<sequence length="440" mass="49028">MMTRTQINRPGPNPQRQRACNRDECCNYWRQRAQGSQDAPIETHPAPPPIFLDVRATISNNVGVGVIPSALRSIISEYHSEDTLTTPDYAYGDGSTATQRYRSSRLWETVLDLWTEADCCANPTDDENAWSRLVDRILRVSVSGSELLKVRSLQTQSFHEYLLPALPSGMTVNRKVDYCLTSSIDNPDFGPVYDVFSSGASTLTLGLTNDAVAESLPILFGVEIKKINGDVDDAEVQLKIFFHAFFKRLEYIETYLERKVDMAVMGVVVHGHTWIPYVACREGTELHVERLAHAICHTESFLGVFTTISLLDRIQTYIENVLWPVYHNQIIIPLANKLIHSPAPDPITGQAPMPLKTIHKELLARVVASGAMLGRSERSADEDIERDGHFIQENKMALQEHAAASNDGYTSTVYMSDVGANAPKRQPHTHTPLVDSLGPS</sequence>
<keyword evidence="4" id="KW-1185">Reference proteome</keyword>